<gene>
    <name evidence="1" type="ORF">LTRI10_LOCUS33824</name>
</gene>
<dbReference type="Proteomes" id="UP001497516">
    <property type="component" value="Chromosome 6"/>
</dbReference>
<dbReference type="AlphaFoldDB" id="A0AAV2F4P6"/>
<organism evidence="1 2">
    <name type="scientific">Linum trigynum</name>
    <dbReference type="NCBI Taxonomy" id="586398"/>
    <lineage>
        <taxon>Eukaryota</taxon>
        <taxon>Viridiplantae</taxon>
        <taxon>Streptophyta</taxon>
        <taxon>Embryophyta</taxon>
        <taxon>Tracheophyta</taxon>
        <taxon>Spermatophyta</taxon>
        <taxon>Magnoliopsida</taxon>
        <taxon>eudicotyledons</taxon>
        <taxon>Gunneridae</taxon>
        <taxon>Pentapetalae</taxon>
        <taxon>rosids</taxon>
        <taxon>fabids</taxon>
        <taxon>Malpighiales</taxon>
        <taxon>Linaceae</taxon>
        <taxon>Linum</taxon>
    </lineage>
</organism>
<accession>A0AAV2F4P6</accession>
<name>A0AAV2F4P6_9ROSI</name>
<protein>
    <submittedName>
        <fullName evidence="1">Uncharacterized protein</fullName>
    </submittedName>
</protein>
<dbReference type="EMBL" id="OZ034819">
    <property type="protein sequence ID" value="CAL1393231.1"/>
    <property type="molecule type" value="Genomic_DNA"/>
</dbReference>
<evidence type="ECO:0000313" key="2">
    <source>
        <dbReference type="Proteomes" id="UP001497516"/>
    </source>
</evidence>
<reference evidence="1 2" key="1">
    <citation type="submission" date="2024-04" db="EMBL/GenBank/DDBJ databases">
        <authorList>
            <person name="Fracassetti M."/>
        </authorList>
    </citation>
    <scope>NUCLEOTIDE SEQUENCE [LARGE SCALE GENOMIC DNA]</scope>
</reference>
<keyword evidence="2" id="KW-1185">Reference proteome</keyword>
<sequence>MAAVALMLSSHYMTLPLPSEPGFFTGGGTSLWGYSSRTSRARSVTDGGSFPSAEALPLLSNDVPTSDLYPR</sequence>
<evidence type="ECO:0000313" key="1">
    <source>
        <dbReference type="EMBL" id="CAL1393231.1"/>
    </source>
</evidence>
<proteinExistence type="predicted"/>